<evidence type="ECO:0000313" key="2">
    <source>
        <dbReference type="Proteomes" id="UP001164539"/>
    </source>
</evidence>
<reference evidence="1 2" key="1">
    <citation type="journal article" date="2023" name="Science">
        <title>Complex scaffold remodeling in plant triterpene biosynthesis.</title>
        <authorList>
            <person name="De La Pena R."/>
            <person name="Hodgson H."/>
            <person name="Liu J.C."/>
            <person name="Stephenson M.J."/>
            <person name="Martin A.C."/>
            <person name="Owen C."/>
            <person name="Harkess A."/>
            <person name="Leebens-Mack J."/>
            <person name="Jimenez L.E."/>
            <person name="Osbourn A."/>
            <person name="Sattely E.S."/>
        </authorList>
    </citation>
    <scope>NUCLEOTIDE SEQUENCE [LARGE SCALE GENOMIC DNA]</scope>
    <source>
        <strain evidence="2">cv. JPN11</strain>
        <tissue evidence="1">Leaf</tissue>
    </source>
</reference>
<organism evidence="1 2">
    <name type="scientific">Melia azedarach</name>
    <name type="common">Chinaberry tree</name>
    <dbReference type="NCBI Taxonomy" id="155640"/>
    <lineage>
        <taxon>Eukaryota</taxon>
        <taxon>Viridiplantae</taxon>
        <taxon>Streptophyta</taxon>
        <taxon>Embryophyta</taxon>
        <taxon>Tracheophyta</taxon>
        <taxon>Spermatophyta</taxon>
        <taxon>Magnoliopsida</taxon>
        <taxon>eudicotyledons</taxon>
        <taxon>Gunneridae</taxon>
        <taxon>Pentapetalae</taxon>
        <taxon>rosids</taxon>
        <taxon>malvids</taxon>
        <taxon>Sapindales</taxon>
        <taxon>Meliaceae</taxon>
        <taxon>Melia</taxon>
    </lineage>
</organism>
<accession>A0ACC1WXY1</accession>
<proteinExistence type="predicted"/>
<sequence>MVGYDELKLGGAEEFSVSHPDPVVLELNRLQNQLKEKDRQLGAAQGEIKALRATEVLKDKAIEELRNEVNKLDKKLRVTENVLEHKNLEIRKLTNEKRDALAAQYAAEGTLRRVHANLKDDDSVPVSSVLAPLEAEVKMYKNEIAALQEDKKALERLTKSKEAALLEAEKILRSALERALIVEEVQNQNYELRRQIEICQEENRILEKTNRQKVLEVEKLSQTIKELEEAILASGAAANAIRDYRRQISELNEEKRTLERELARVKVSANRVATVVANEWKDENDKVMPVKQWLEERRLLQAEMQRLKDKLAISERTAKAEAQLKEKLKLRLKTLEEGLKHVSSFSTSPTAFCASPKTEKSTNILGFLTANNGLRKRSTSQPRASINRSSLLQQPNVENGMVNAIAGLKPADIFRKKYVSGENVLRKSLWPSKNKVADSNEKENAEVKENKDTNVNKFKDDDTTVSLDVKSKVCRNEDSQNKGNANPDSEDLVSGFLYDRLQKEVIHLRKFCGAKDTSLNAKDEEIKVLMKKVDALTKSIEVESKKVKREAAAREKEATMVKLDETRRIRSTSTSRRLVKICIKFSSFFCSLLVNFH</sequence>
<dbReference type="Proteomes" id="UP001164539">
    <property type="component" value="Chromosome 13"/>
</dbReference>
<dbReference type="EMBL" id="CM051406">
    <property type="protein sequence ID" value="KAJ4704091.1"/>
    <property type="molecule type" value="Genomic_DNA"/>
</dbReference>
<name>A0ACC1WXY1_MELAZ</name>
<keyword evidence="2" id="KW-1185">Reference proteome</keyword>
<evidence type="ECO:0000313" key="1">
    <source>
        <dbReference type="EMBL" id="KAJ4704091.1"/>
    </source>
</evidence>
<comment type="caution">
    <text evidence="1">The sequence shown here is derived from an EMBL/GenBank/DDBJ whole genome shotgun (WGS) entry which is preliminary data.</text>
</comment>
<protein>
    <submittedName>
        <fullName evidence="1">Microtubule-associated protein 70</fullName>
    </submittedName>
</protein>
<gene>
    <name evidence="1" type="ORF">OWV82_023901</name>
</gene>